<reference evidence="1 2" key="1">
    <citation type="submission" date="2015-09" db="EMBL/GenBank/DDBJ databases">
        <title>A metagenomics-based metabolic model of nitrate-dependent anaerobic oxidation of methane by Methanoperedens-like archaea.</title>
        <authorList>
            <person name="Arshad A."/>
            <person name="Speth D.R."/>
            <person name="De Graaf R.M."/>
            <person name="Op Den Camp H.J."/>
            <person name="Jetten M.S."/>
            <person name="Welte C.U."/>
        </authorList>
    </citation>
    <scope>NUCLEOTIDE SEQUENCE [LARGE SCALE GENOMIC DNA]</scope>
</reference>
<dbReference type="Proteomes" id="UP000050360">
    <property type="component" value="Unassembled WGS sequence"/>
</dbReference>
<dbReference type="EMBL" id="LKCM01000209">
    <property type="protein sequence ID" value="KPQ42709.1"/>
    <property type="molecule type" value="Genomic_DNA"/>
</dbReference>
<dbReference type="SUPFAM" id="SSF64307">
    <property type="entry name" value="SirA-like"/>
    <property type="match status" value="1"/>
</dbReference>
<gene>
    <name evidence="1" type="ORF">MPEBLZ_02726</name>
</gene>
<dbReference type="InterPro" id="IPR036868">
    <property type="entry name" value="TusA-like_sf"/>
</dbReference>
<protein>
    <submittedName>
        <fullName evidence="1">Uncharacterized protein</fullName>
    </submittedName>
</protein>
<comment type="caution">
    <text evidence="1">The sequence shown here is derived from an EMBL/GenBank/DDBJ whole genome shotgun (WGS) entry which is preliminary data.</text>
</comment>
<name>A0A0P7ZDF5_9EURY</name>
<accession>A0A0P7ZDF5</accession>
<evidence type="ECO:0000313" key="2">
    <source>
        <dbReference type="Proteomes" id="UP000050360"/>
    </source>
</evidence>
<sequence length="29" mass="3321">MAEITPDVVLDVRGEACPYPFIRTKWLAE</sequence>
<dbReference type="AlphaFoldDB" id="A0A0P7ZDF5"/>
<dbReference type="Gene3D" id="3.30.110.40">
    <property type="entry name" value="TusA-like domain"/>
    <property type="match status" value="1"/>
</dbReference>
<evidence type="ECO:0000313" key="1">
    <source>
        <dbReference type="EMBL" id="KPQ42709.1"/>
    </source>
</evidence>
<organism evidence="1 2">
    <name type="scientific">Candidatus Methanoperedens nitratireducens</name>
    <dbReference type="NCBI Taxonomy" id="1392998"/>
    <lineage>
        <taxon>Archaea</taxon>
        <taxon>Methanobacteriati</taxon>
        <taxon>Methanobacteriota</taxon>
        <taxon>Stenosarchaea group</taxon>
        <taxon>Methanomicrobia</taxon>
        <taxon>Methanosarcinales</taxon>
        <taxon>ANME-2 cluster</taxon>
        <taxon>Candidatus Methanoperedentaceae</taxon>
        <taxon>Candidatus Methanoperedens</taxon>
    </lineage>
</organism>
<dbReference type="PATRIC" id="fig|1719120.3.peg.2973"/>
<proteinExistence type="predicted"/>